<dbReference type="SUPFAM" id="SSF49764">
    <property type="entry name" value="HSP20-like chaperones"/>
    <property type="match status" value="1"/>
</dbReference>
<dbReference type="Pfam" id="PF00011">
    <property type="entry name" value="HSP20"/>
    <property type="match status" value="1"/>
</dbReference>
<reference evidence="2" key="1">
    <citation type="submission" date="2018-05" db="EMBL/GenBank/DDBJ databases">
        <authorList>
            <person name="Lanie J.A."/>
            <person name="Ng W.-L."/>
            <person name="Kazmierczak K.M."/>
            <person name="Andrzejewski T.M."/>
            <person name="Davidsen T.M."/>
            <person name="Wayne K.J."/>
            <person name="Tettelin H."/>
            <person name="Glass J.I."/>
            <person name="Rusch D."/>
            <person name="Podicherti R."/>
            <person name="Tsui H.-C.T."/>
            <person name="Winkler M.E."/>
        </authorList>
    </citation>
    <scope>NUCLEOTIDE SEQUENCE</scope>
</reference>
<dbReference type="Gene3D" id="2.60.40.790">
    <property type="match status" value="1"/>
</dbReference>
<sequence>MKPDFPDVDPSELQIQLEQYYLEIEVSNKKPILDEEVVKLLINDWLNTHMKRAIELSKPVDSDKAKSRYKNGIMETLCLNLRKHESKLDL</sequence>
<organism evidence="2">
    <name type="scientific">marine metagenome</name>
    <dbReference type="NCBI Taxonomy" id="408172"/>
    <lineage>
        <taxon>unclassified sequences</taxon>
        <taxon>metagenomes</taxon>
        <taxon>ecological metagenomes</taxon>
    </lineage>
</organism>
<dbReference type="AlphaFoldDB" id="A0A382ZWV4"/>
<evidence type="ECO:0000313" key="2">
    <source>
        <dbReference type="EMBL" id="SVD99931.1"/>
    </source>
</evidence>
<dbReference type="PROSITE" id="PS01031">
    <property type="entry name" value="SHSP"/>
    <property type="match status" value="1"/>
</dbReference>
<feature type="domain" description="SHSP" evidence="1">
    <location>
        <begin position="1"/>
        <end position="90"/>
    </location>
</feature>
<accession>A0A382ZWV4</accession>
<dbReference type="CDD" id="cd06464">
    <property type="entry name" value="ACD_sHsps-like"/>
    <property type="match status" value="1"/>
</dbReference>
<dbReference type="EMBL" id="UINC01187286">
    <property type="protein sequence ID" value="SVD99931.1"/>
    <property type="molecule type" value="Genomic_DNA"/>
</dbReference>
<protein>
    <recommendedName>
        <fullName evidence="1">SHSP domain-containing protein</fullName>
    </recommendedName>
</protein>
<gene>
    <name evidence="2" type="ORF">METZ01_LOCUS452785</name>
</gene>
<evidence type="ECO:0000259" key="1">
    <source>
        <dbReference type="PROSITE" id="PS01031"/>
    </source>
</evidence>
<dbReference type="InterPro" id="IPR002068">
    <property type="entry name" value="A-crystallin/Hsp20_dom"/>
</dbReference>
<proteinExistence type="predicted"/>
<name>A0A382ZWV4_9ZZZZ</name>
<dbReference type="InterPro" id="IPR008978">
    <property type="entry name" value="HSP20-like_chaperone"/>
</dbReference>